<dbReference type="InterPro" id="IPR001279">
    <property type="entry name" value="Metallo-B-lactamas"/>
</dbReference>
<feature type="chain" id="PRO_5047346102" evidence="1">
    <location>
        <begin position="26"/>
        <end position="298"/>
    </location>
</feature>
<feature type="signal peptide" evidence="1">
    <location>
        <begin position="1"/>
        <end position="25"/>
    </location>
</feature>
<dbReference type="SMART" id="SM00849">
    <property type="entry name" value="Lactamase_B"/>
    <property type="match status" value="1"/>
</dbReference>
<proteinExistence type="predicted"/>
<organism evidence="3 4">
    <name type="scientific">Dyella ginsengisoli</name>
    <dbReference type="NCBI Taxonomy" id="363848"/>
    <lineage>
        <taxon>Bacteria</taxon>
        <taxon>Pseudomonadati</taxon>
        <taxon>Pseudomonadota</taxon>
        <taxon>Gammaproteobacteria</taxon>
        <taxon>Lysobacterales</taxon>
        <taxon>Rhodanobacteraceae</taxon>
        <taxon>Dyella</taxon>
    </lineage>
</organism>
<dbReference type="NCBIfam" id="NF033105">
    <property type="entry name" value="bla_subclass_B3"/>
    <property type="match status" value="1"/>
</dbReference>
<protein>
    <submittedName>
        <fullName evidence="3">Subclass B3 metallo-beta-lactamase</fullName>
    </submittedName>
</protein>
<dbReference type="PANTHER" id="PTHR42951:SF17">
    <property type="entry name" value="METALLO-BETA-LACTAMASE DOMAIN-CONTAINING PROTEIN"/>
    <property type="match status" value="1"/>
</dbReference>
<keyword evidence="4" id="KW-1185">Reference proteome</keyword>
<dbReference type="Proteomes" id="UP001620460">
    <property type="component" value="Unassembled WGS sequence"/>
</dbReference>
<dbReference type="RefSeq" id="WP_404630826.1">
    <property type="nucleotide sequence ID" value="NZ_JADIKM010000001.1"/>
</dbReference>
<sequence>MRLRQRFVLAAAGLILAASVGATDAASPGAAMRATWRQPQVPERIYGNTWYVGSRGLSAILITSPKGHVLIDGTLAGNAPMIEANIRALGLRLRDVKLILNTHAHGDHAGAIAALARDSGAEVVARSAQARALREGGEDVDDPQHGDAPLFPAVKTVRVIGDEETVRVGPLAIQPHATPGHTPGSTSWTWTSCEGTRCRALVYADSLTLLAAGNYRYTDPAHPERLGDFRRALAMLSALPCDILMTPHPEASDLLKRLASRDAGNRDALRDPQACKAYARLGEQSMQQRVAAETAIAR</sequence>
<dbReference type="InterPro" id="IPR050855">
    <property type="entry name" value="NDM-1-like"/>
</dbReference>
<dbReference type="CDD" id="cd16290">
    <property type="entry name" value="AIM-1_SMB-1-like_MBL-B3"/>
    <property type="match status" value="1"/>
</dbReference>
<feature type="domain" description="Metallo-beta-lactamase" evidence="2">
    <location>
        <begin position="56"/>
        <end position="248"/>
    </location>
</feature>
<dbReference type="Pfam" id="PF00753">
    <property type="entry name" value="Lactamase_B"/>
    <property type="match status" value="1"/>
</dbReference>
<dbReference type="Gene3D" id="3.60.15.10">
    <property type="entry name" value="Ribonuclease Z/Hydroxyacylglutathione hydrolase-like"/>
    <property type="match status" value="1"/>
</dbReference>
<comment type="caution">
    <text evidence="3">The sequence shown here is derived from an EMBL/GenBank/DDBJ whole genome shotgun (WGS) entry which is preliminary data.</text>
</comment>
<dbReference type="InterPro" id="IPR036866">
    <property type="entry name" value="RibonucZ/Hydroxyglut_hydro"/>
</dbReference>
<name>A0ABW8JSL8_9GAMM</name>
<gene>
    <name evidence="3" type="primary">bla</name>
    <name evidence="3" type="ORF">ISP17_05545</name>
</gene>
<evidence type="ECO:0000256" key="1">
    <source>
        <dbReference type="SAM" id="SignalP"/>
    </source>
</evidence>
<dbReference type="EMBL" id="JADIKM010000001">
    <property type="protein sequence ID" value="MFK2903414.1"/>
    <property type="molecule type" value="Genomic_DNA"/>
</dbReference>
<evidence type="ECO:0000259" key="2">
    <source>
        <dbReference type="SMART" id="SM00849"/>
    </source>
</evidence>
<evidence type="ECO:0000313" key="3">
    <source>
        <dbReference type="EMBL" id="MFK2903414.1"/>
    </source>
</evidence>
<keyword evidence="1" id="KW-0732">Signal</keyword>
<accession>A0ABW8JSL8</accession>
<dbReference type="SUPFAM" id="SSF56281">
    <property type="entry name" value="Metallo-hydrolase/oxidoreductase"/>
    <property type="match status" value="1"/>
</dbReference>
<evidence type="ECO:0000313" key="4">
    <source>
        <dbReference type="Proteomes" id="UP001620460"/>
    </source>
</evidence>
<dbReference type="PANTHER" id="PTHR42951">
    <property type="entry name" value="METALLO-BETA-LACTAMASE DOMAIN-CONTAINING"/>
    <property type="match status" value="1"/>
</dbReference>
<reference evidence="3 4" key="1">
    <citation type="submission" date="2020-10" db="EMBL/GenBank/DDBJ databases">
        <title>Phylogeny of dyella-like bacteria.</title>
        <authorList>
            <person name="Fu J."/>
        </authorList>
    </citation>
    <scope>NUCLEOTIDE SEQUENCE [LARGE SCALE GENOMIC DNA]</scope>
    <source>
        <strain evidence="3 4">Gsoil3046</strain>
    </source>
</reference>
<dbReference type="NCBIfam" id="NF012229">
    <property type="entry name" value="bla_class_B_core"/>
    <property type="match status" value="1"/>
</dbReference>